<evidence type="ECO:0000256" key="4">
    <source>
        <dbReference type="ARBA" id="ARBA00023014"/>
    </source>
</evidence>
<dbReference type="Gene3D" id="3.50.50.60">
    <property type="entry name" value="FAD/NAD(P)-binding domain"/>
    <property type="match status" value="1"/>
</dbReference>
<dbReference type="PROSITE" id="PS51296">
    <property type="entry name" value="RIESKE"/>
    <property type="match status" value="1"/>
</dbReference>
<keyword evidence="2" id="KW-0479">Metal-binding</keyword>
<accession>A0A2A3YGL1</accession>
<dbReference type="InterPro" id="IPR036922">
    <property type="entry name" value="Rieske_2Fe-2S_sf"/>
</dbReference>
<keyword evidence="1" id="KW-0001">2Fe-2S</keyword>
<keyword evidence="8" id="KW-1185">Reference proteome</keyword>
<dbReference type="Gene3D" id="3.30.9.10">
    <property type="entry name" value="D-Amino Acid Oxidase, subunit A, domain 2"/>
    <property type="match status" value="1"/>
</dbReference>
<dbReference type="GO" id="GO:0004497">
    <property type="term" value="F:monooxygenase activity"/>
    <property type="evidence" value="ECO:0007669"/>
    <property type="project" value="UniProtKB-ARBA"/>
</dbReference>
<evidence type="ECO:0000256" key="5">
    <source>
        <dbReference type="ARBA" id="ARBA00023157"/>
    </source>
</evidence>
<protein>
    <submittedName>
        <fullName evidence="7">FAD-dependent oxidoreductase</fullName>
    </submittedName>
</protein>
<keyword evidence="4" id="KW-0411">Iron-sulfur</keyword>
<dbReference type="Proteomes" id="UP000218598">
    <property type="component" value="Unassembled WGS sequence"/>
</dbReference>
<dbReference type="GO" id="GO:0016705">
    <property type="term" value="F:oxidoreductase activity, acting on paired donors, with incorporation or reduction of molecular oxygen"/>
    <property type="evidence" value="ECO:0007669"/>
    <property type="project" value="UniProtKB-ARBA"/>
</dbReference>
<sequence>MTSLWLDAHDPSRIPVSDLPVGLSYDVAVAGGGLTGLATAVAVARSGKRVILLEARTVGAVATGNTTAKLTVLQGTRLSTIRRRHSLEVAGTYLAANRDAQDWVLELCARHAVPVQRRAAYSYATTAPGAQSLRSELETARALGLDARWEDTTELPFPITGAVALEDQAQFDPMEVLGALAAELHSLGGIIVEGARLTGANRRGPLTLTTTAGEVRTDRLVLATGSPVLDRGGQPLRMVPHRSYALAYRVPAAGWVPRGMHVSVDGPVRSLRSAPQGDEELLLVGGNDHVTGRTESPRAQLADLHDWALELAPGAERTHSWAAQDYEPAGELPLIGALPGSEGTILAATGYAKWGMTNAVVAALAIAGSLDDRAPGWFATLNAASGGLGSLAQEATMGAQVGKELLKGWTGAELHALPEQAPPEGQGVVGRAQGRPVAVSTVEGRTCAVSGVCPHLGGVLRWNDAERSWDCPLHGSRFAPDGTLLEGPAVTGLGPVQP</sequence>
<dbReference type="Pfam" id="PF01266">
    <property type="entry name" value="DAO"/>
    <property type="match status" value="1"/>
</dbReference>
<keyword evidence="3" id="KW-0408">Iron</keyword>
<evidence type="ECO:0000313" key="7">
    <source>
        <dbReference type="EMBL" id="PCC38437.1"/>
    </source>
</evidence>
<dbReference type="GO" id="GO:0051537">
    <property type="term" value="F:2 iron, 2 sulfur cluster binding"/>
    <property type="evidence" value="ECO:0007669"/>
    <property type="project" value="UniProtKB-KW"/>
</dbReference>
<dbReference type="Pfam" id="PF00355">
    <property type="entry name" value="Rieske"/>
    <property type="match status" value="1"/>
</dbReference>
<dbReference type="InterPro" id="IPR006076">
    <property type="entry name" value="FAD-dep_OxRdtase"/>
</dbReference>
<dbReference type="PANTHER" id="PTHR13847">
    <property type="entry name" value="SARCOSINE DEHYDROGENASE-RELATED"/>
    <property type="match status" value="1"/>
</dbReference>
<evidence type="ECO:0000259" key="6">
    <source>
        <dbReference type="PROSITE" id="PS51296"/>
    </source>
</evidence>
<dbReference type="OrthoDB" id="9767869at2"/>
<proteinExistence type="predicted"/>
<evidence type="ECO:0000256" key="3">
    <source>
        <dbReference type="ARBA" id="ARBA00023004"/>
    </source>
</evidence>
<dbReference type="InterPro" id="IPR036188">
    <property type="entry name" value="FAD/NAD-bd_sf"/>
</dbReference>
<dbReference type="PRINTS" id="PR00162">
    <property type="entry name" value="RIESKE"/>
</dbReference>
<evidence type="ECO:0000256" key="2">
    <source>
        <dbReference type="ARBA" id="ARBA00022723"/>
    </source>
</evidence>
<evidence type="ECO:0000256" key="1">
    <source>
        <dbReference type="ARBA" id="ARBA00022714"/>
    </source>
</evidence>
<gene>
    <name evidence="7" type="ORF">CIK66_14095</name>
</gene>
<comment type="caution">
    <text evidence="7">The sequence shown here is derived from an EMBL/GenBank/DDBJ whole genome shotgun (WGS) entry which is preliminary data.</text>
</comment>
<dbReference type="Gene3D" id="2.102.10.10">
    <property type="entry name" value="Rieske [2Fe-2S] iron-sulphur domain"/>
    <property type="match status" value="1"/>
</dbReference>
<keyword evidence="5" id="KW-1015">Disulfide bond</keyword>
<dbReference type="GO" id="GO:0046872">
    <property type="term" value="F:metal ion binding"/>
    <property type="evidence" value="ECO:0007669"/>
    <property type="project" value="UniProtKB-KW"/>
</dbReference>
<dbReference type="EMBL" id="NRGR01000023">
    <property type="protein sequence ID" value="PCC38437.1"/>
    <property type="molecule type" value="Genomic_DNA"/>
</dbReference>
<reference evidence="7 8" key="1">
    <citation type="journal article" date="2017" name="Elife">
        <title>Extensive horizontal gene transfer in cheese-associated bacteria.</title>
        <authorList>
            <person name="Bonham K.S."/>
            <person name="Wolfe B.E."/>
            <person name="Dutton R.J."/>
        </authorList>
    </citation>
    <scope>NUCLEOTIDE SEQUENCE [LARGE SCALE GENOMIC DNA]</scope>
    <source>
        <strain evidence="7 8">341_9</strain>
    </source>
</reference>
<dbReference type="GO" id="GO:0005737">
    <property type="term" value="C:cytoplasm"/>
    <property type="evidence" value="ECO:0007669"/>
    <property type="project" value="TreeGrafter"/>
</dbReference>
<dbReference type="InterPro" id="IPR005805">
    <property type="entry name" value="Rieske_Fe-S_prot_C"/>
</dbReference>
<dbReference type="PANTHER" id="PTHR13847:SF274">
    <property type="entry name" value="RIESKE 2FE-2S IRON-SULFUR PROTEIN YHFW-RELATED"/>
    <property type="match status" value="1"/>
</dbReference>
<dbReference type="InterPro" id="IPR017941">
    <property type="entry name" value="Rieske_2Fe-2S"/>
</dbReference>
<feature type="domain" description="Rieske" evidence="6">
    <location>
        <begin position="414"/>
        <end position="498"/>
    </location>
</feature>
<organism evidence="7 8">
    <name type="scientific">Brachybacterium alimentarium</name>
    <dbReference type="NCBI Taxonomy" id="47845"/>
    <lineage>
        <taxon>Bacteria</taxon>
        <taxon>Bacillati</taxon>
        <taxon>Actinomycetota</taxon>
        <taxon>Actinomycetes</taxon>
        <taxon>Micrococcales</taxon>
        <taxon>Dermabacteraceae</taxon>
        <taxon>Brachybacterium</taxon>
    </lineage>
</organism>
<name>A0A2A3YGL1_9MICO</name>
<dbReference type="SUPFAM" id="SSF50022">
    <property type="entry name" value="ISP domain"/>
    <property type="match status" value="1"/>
</dbReference>
<dbReference type="GO" id="GO:0016020">
    <property type="term" value="C:membrane"/>
    <property type="evidence" value="ECO:0007669"/>
    <property type="project" value="InterPro"/>
</dbReference>
<dbReference type="SUPFAM" id="SSF51905">
    <property type="entry name" value="FAD/NAD(P)-binding domain"/>
    <property type="match status" value="1"/>
</dbReference>
<dbReference type="RefSeq" id="WP_096197561.1">
    <property type="nucleotide sequence ID" value="NZ_NRGR01000023.1"/>
</dbReference>
<evidence type="ECO:0000313" key="8">
    <source>
        <dbReference type="Proteomes" id="UP000218598"/>
    </source>
</evidence>
<dbReference type="AlphaFoldDB" id="A0A2A3YGL1"/>